<dbReference type="VEuPathDB" id="TriTrypDB:C3747_183g76"/>
<comment type="caution">
    <text evidence="4">The sequence shown here is derived from an EMBL/GenBank/DDBJ whole genome shotgun (WGS) entry which is preliminary data.</text>
</comment>
<dbReference type="VEuPathDB" id="TriTrypDB:TcCLB.506843.100"/>
<dbReference type="VEuPathDB" id="TriTrypDB:Tc_MARK_2342"/>
<dbReference type="Pfam" id="PF07999">
    <property type="entry name" value="RHSP"/>
    <property type="match status" value="1"/>
</dbReference>
<evidence type="ECO:0000259" key="3">
    <source>
        <dbReference type="Pfam" id="PF20445"/>
    </source>
</evidence>
<evidence type="ECO:0000259" key="2">
    <source>
        <dbReference type="Pfam" id="PF07999"/>
    </source>
</evidence>
<dbReference type="VEuPathDB" id="TriTrypDB:C4B63_262g21"/>
<organism evidence="4 5">
    <name type="scientific">Trypanosoma cruzi</name>
    <dbReference type="NCBI Taxonomy" id="5693"/>
    <lineage>
        <taxon>Eukaryota</taxon>
        <taxon>Discoba</taxon>
        <taxon>Euglenozoa</taxon>
        <taxon>Kinetoplastea</taxon>
        <taxon>Metakinetoplastina</taxon>
        <taxon>Trypanosomatida</taxon>
        <taxon>Trypanosomatidae</taxon>
        <taxon>Trypanosoma</taxon>
        <taxon>Schizotrypanum</taxon>
    </lineage>
</organism>
<dbReference type="VEuPathDB" id="TriTrypDB:TcYC6_0142920"/>
<dbReference type="PANTHER" id="PTHR33129">
    <property type="entry name" value="PROTEIN KINASE DOMAIN-CONTAINING PROTEIN-RELATED"/>
    <property type="match status" value="1"/>
</dbReference>
<reference evidence="4 5" key="1">
    <citation type="journal article" date="2018" name="Microb. Genom.">
        <title>Expanding an expanded genome: long-read sequencing of Trypanosoma cruzi.</title>
        <authorList>
            <person name="Berna L."/>
            <person name="Rodriguez M."/>
            <person name="Chiribao M.L."/>
            <person name="Parodi-Talice A."/>
            <person name="Pita S."/>
            <person name="Rijo G."/>
            <person name="Alvarez-Valin F."/>
            <person name="Robello C."/>
        </authorList>
    </citation>
    <scope>NUCLEOTIDE SEQUENCE [LARGE SCALE GENOMIC DNA]</scope>
    <source>
        <strain evidence="4 5">Dm28c</strain>
    </source>
</reference>
<proteinExistence type="predicted"/>
<dbReference type="InterPro" id="IPR046835">
    <property type="entry name" value="RHS_N"/>
</dbReference>
<name>A0A2V2UNW9_TRYCR</name>
<dbReference type="VEuPathDB" id="TriTrypDB:BCY84_05806"/>
<dbReference type="InterPro" id="IPR006518">
    <property type="entry name" value="Trypano_RHS"/>
</dbReference>
<protein>
    <submittedName>
        <fullName evidence="4">Putative retrotransposon hot spot (RHS) protein</fullName>
    </submittedName>
</protein>
<dbReference type="Proteomes" id="UP000246121">
    <property type="component" value="Unassembled WGS sequence"/>
</dbReference>
<dbReference type="VEuPathDB" id="TriTrypDB:TcCL_NonESM09342"/>
<dbReference type="InterPro" id="IPR052980">
    <property type="entry name" value="Crinkler_effector"/>
</dbReference>
<dbReference type="VEuPathDB" id="TriTrypDB:TcCLB.506323.30"/>
<dbReference type="VEuPathDB" id="TriTrypDB:TCDM_10230"/>
<dbReference type="Pfam" id="PF20445">
    <property type="entry name" value="RHS_N"/>
    <property type="match status" value="1"/>
</dbReference>
<accession>A0A2V2UNW9</accession>
<dbReference type="NCBIfam" id="TIGR01631">
    <property type="entry name" value="Trypano_RHS"/>
    <property type="match status" value="1"/>
</dbReference>
<feature type="region of interest" description="Disordered" evidence="1">
    <location>
        <begin position="584"/>
        <end position="611"/>
    </location>
</feature>
<dbReference type="EMBL" id="PRFA01000262">
    <property type="protein sequence ID" value="PWU84013.1"/>
    <property type="molecule type" value="Genomic_DNA"/>
</dbReference>
<dbReference type="VEuPathDB" id="TriTrypDB:TcCLB.507625.10"/>
<feature type="domain" description="Retrotransposon hot spot protein,C-terminal" evidence="2">
    <location>
        <begin position="125"/>
        <end position="427"/>
    </location>
</feature>
<dbReference type="VEuPathDB" id="TriTrypDB:TcBrA4_0156940"/>
<evidence type="ECO:0000256" key="1">
    <source>
        <dbReference type="SAM" id="MobiDB-lite"/>
    </source>
</evidence>
<dbReference type="InterPro" id="IPR046836">
    <property type="entry name" value="RHS_C"/>
</dbReference>
<dbReference type="VEuPathDB" id="TriTrypDB:TCSYLVIO_010874"/>
<feature type="domain" description="Retrotransposon hot spot protein N-terminal" evidence="3">
    <location>
        <begin position="8"/>
        <end position="120"/>
    </location>
</feature>
<dbReference type="AlphaFoldDB" id="A0A2V2UNW9"/>
<sequence length="611" mass="69861">MYVLKGCYESVYNARWHHVVEVPGGEGTGLEVKEGEPPQSWAYKAVGRTLEKDDGVEQSDALRSRLMVLTSEKGWPYTWGQGLNERIHDCYVNCEVDRVWQTVKGDLNGWLSSHGKKKTSPDPFVLIGTSGIGKSMNAGSYLLYQLLHCDVEKLPMVAYIIGNQKFLFDKTTKTVTSYSAASNIEDILGTFSRRGVKGYIIYDVALKGYQPPAGLPCKGWGMIVVTSPNKNNYESWAKLVGAEQIIINCPEESDVRAICIWKERNGQVEEESEDEEEEADYWKKVKERIDKVGPLLRYIFDDSEYKSRIYSCEGKVKSMNLFDTYYYSILGTNEVCDDSHISHKVVKVVRLRGGKKSELPLNVLISSYLGNLVTCKLAELMAPNDFILLVLAMKDDLLSKPLEKYSVFTFLSEGFVNAIIPKLKELKLQEDAPPHLCALRMRPNERPLKTCILPLLENFKKKIKIEYRVLYKPVAQNFPLVDAFFFMESNPKTLVGLQITTASEHHTIPSTVNLFTERMAKYFYGWEKFSKGLSWEIIYIQHADSTPMNDWRRCGPVETNKLSHAENEIVAFWNENVHQYQVSVSSRDFPREEAPPTVEEQQQQKKKQIRR</sequence>
<evidence type="ECO:0000313" key="5">
    <source>
        <dbReference type="Proteomes" id="UP000246121"/>
    </source>
</evidence>
<dbReference type="VEuPathDB" id="TriTrypDB:ECC02_008669"/>
<dbReference type="PANTHER" id="PTHR33129:SF3">
    <property type="entry name" value="HOT SPOT (RHS) PROTEIN, PUTATIVE-RELATED"/>
    <property type="match status" value="1"/>
</dbReference>
<gene>
    <name evidence="4" type="ORF">C4B63_262g21</name>
</gene>
<evidence type="ECO:0000313" key="4">
    <source>
        <dbReference type="EMBL" id="PWU84013.1"/>
    </source>
</evidence>
<dbReference type="VEuPathDB" id="TriTrypDB:TcG_09507"/>